<feature type="compositionally biased region" description="Polar residues" evidence="4">
    <location>
        <begin position="1137"/>
        <end position="1148"/>
    </location>
</feature>
<dbReference type="CDD" id="cd11856">
    <property type="entry name" value="SH3_p47phox_like"/>
    <property type="match status" value="2"/>
</dbReference>
<feature type="region of interest" description="Disordered" evidence="4">
    <location>
        <begin position="1008"/>
        <end position="1052"/>
    </location>
</feature>
<dbReference type="InterPro" id="IPR001452">
    <property type="entry name" value="SH3_domain"/>
</dbReference>
<dbReference type="SUPFAM" id="SSF50044">
    <property type="entry name" value="SH3-domain"/>
    <property type="match status" value="4"/>
</dbReference>
<dbReference type="InterPro" id="IPR036028">
    <property type="entry name" value="SH3-like_dom_sf"/>
</dbReference>
<dbReference type="PANTHER" id="PTHR15706">
    <property type="entry name" value="SH3 MULTIPLE DOMAIN"/>
    <property type="match status" value="1"/>
</dbReference>
<comment type="caution">
    <text evidence="6">The sequence shown here is derived from an EMBL/GenBank/DDBJ whole genome shotgun (WGS) entry which is preliminary data.</text>
</comment>
<feature type="domain" description="SH3" evidence="5">
    <location>
        <begin position="142"/>
        <end position="201"/>
    </location>
</feature>
<feature type="compositionally biased region" description="Acidic residues" evidence="4">
    <location>
        <begin position="940"/>
        <end position="954"/>
    </location>
</feature>
<dbReference type="EMBL" id="RCHS01002416">
    <property type="protein sequence ID" value="RMX47427.1"/>
    <property type="molecule type" value="Genomic_DNA"/>
</dbReference>
<dbReference type="InterPro" id="IPR051228">
    <property type="entry name" value="NADPH_Oxidase/PX-Domain"/>
</dbReference>
<feature type="compositionally biased region" description="Polar residues" evidence="4">
    <location>
        <begin position="802"/>
        <end position="815"/>
    </location>
</feature>
<feature type="compositionally biased region" description="Basic and acidic residues" evidence="4">
    <location>
        <begin position="816"/>
        <end position="840"/>
    </location>
</feature>
<reference evidence="6 7" key="1">
    <citation type="journal article" date="2018" name="Sci. Rep.">
        <title>Comparative analysis of the Pocillopora damicornis genome highlights role of immune system in coral evolution.</title>
        <authorList>
            <person name="Cunning R."/>
            <person name="Bay R.A."/>
            <person name="Gillette P."/>
            <person name="Baker A.C."/>
            <person name="Traylor-Knowles N."/>
        </authorList>
    </citation>
    <scope>NUCLEOTIDE SEQUENCE [LARGE SCALE GENOMIC DNA]</scope>
    <source>
        <strain evidence="6">RSMAS</strain>
        <tissue evidence="6">Whole animal</tissue>
    </source>
</reference>
<feature type="region of interest" description="Disordered" evidence="4">
    <location>
        <begin position="347"/>
        <end position="367"/>
    </location>
</feature>
<evidence type="ECO:0000256" key="3">
    <source>
        <dbReference type="PROSITE-ProRule" id="PRU00192"/>
    </source>
</evidence>
<dbReference type="Gene3D" id="3.30.1520.10">
    <property type="entry name" value="Phox-like domain"/>
    <property type="match status" value="1"/>
</dbReference>
<dbReference type="STRING" id="46731.A0A3M6U1E1"/>
<dbReference type="OrthoDB" id="10255964at2759"/>
<feature type="region of interest" description="Disordered" evidence="4">
    <location>
        <begin position="922"/>
        <end position="984"/>
    </location>
</feature>
<protein>
    <recommendedName>
        <fullName evidence="5">SH3 domain-containing protein</fullName>
    </recommendedName>
</protein>
<keyword evidence="1 3" id="KW-0728">SH3 domain</keyword>
<dbReference type="GO" id="GO:0035091">
    <property type="term" value="F:phosphatidylinositol binding"/>
    <property type="evidence" value="ECO:0007669"/>
    <property type="project" value="InterPro"/>
</dbReference>
<dbReference type="PROSITE" id="PS50002">
    <property type="entry name" value="SH3"/>
    <property type="match status" value="4"/>
</dbReference>
<feature type="compositionally biased region" description="Polar residues" evidence="4">
    <location>
        <begin position="357"/>
        <end position="367"/>
    </location>
</feature>
<feature type="compositionally biased region" description="Basic and acidic residues" evidence="4">
    <location>
        <begin position="323"/>
        <end position="333"/>
    </location>
</feature>
<feature type="region of interest" description="Disordered" evidence="4">
    <location>
        <begin position="703"/>
        <end position="724"/>
    </location>
</feature>
<dbReference type="SMART" id="SM00326">
    <property type="entry name" value="SH3"/>
    <property type="match status" value="4"/>
</dbReference>
<feature type="domain" description="SH3" evidence="5">
    <location>
        <begin position="1233"/>
        <end position="1292"/>
    </location>
</feature>
<dbReference type="PANTHER" id="PTHR15706:SF2">
    <property type="entry name" value="SH3 AND PX DOMAIN-CONTAINING PROTEIN 2A"/>
    <property type="match status" value="1"/>
</dbReference>
<dbReference type="Proteomes" id="UP000275408">
    <property type="component" value="Unassembled WGS sequence"/>
</dbReference>
<feature type="compositionally biased region" description="Low complexity" evidence="4">
    <location>
        <begin position="711"/>
        <end position="721"/>
    </location>
</feature>
<dbReference type="InterPro" id="IPR036871">
    <property type="entry name" value="PX_dom_sf"/>
</dbReference>
<evidence type="ECO:0000256" key="2">
    <source>
        <dbReference type="ARBA" id="ARBA00022737"/>
    </source>
</evidence>
<accession>A0A3M6U1E1</accession>
<feature type="compositionally biased region" description="Polar residues" evidence="4">
    <location>
        <begin position="749"/>
        <end position="770"/>
    </location>
</feature>
<keyword evidence="2" id="KW-0677">Repeat</keyword>
<feature type="domain" description="SH3" evidence="5">
    <location>
        <begin position="216"/>
        <end position="275"/>
    </location>
</feature>
<feature type="region of interest" description="Disordered" evidence="4">
    <location>
        <begin position="784"/>
        <end position="842"/>
    </location>
</feature>
<sequence length="1300" mass="147080">MSGQFQVAETPRRVIRELSVEGSQRRKPSNHVRNLRASFPRKKRSRIEIPSVQGKINFIPTTVHAKLERIRYFVLDLITLPKHISECELVTSFFTPRSEDLEIVKRKNPPRKKRKSKFSMKSSLLRRLSSKFLTANSIGEPVLLEQFVALENYQKKYLNDISLTKGYTVGVIEKHESGWWHVDCEGEIGWVPASFIKPVYGGDDDDDIVTEIFAPGQEEIYMATRSYQAKQCDEISFDIGVNLSVIEKTLDGWWKVRYGHKEGWVPSVYLKRVGNASVFPAKSLRRLTAMGLQLRDDEMDGSLNGELQGGALPNGLMSNLNRSHSDSKVDHERSLEIREGSLIPNGWHSSVDIEKGNSGQENGAHSVPLQISSEDPATQEIVSKGAHLNVSSSAEKSHEKSLSRCRSASVGDLKKVFSKNRQLMSELDLRLAEKRPGASARPLKRSRSCVFLCNVKNVIEQKIGLHDGSSRTISVESSIQLRSSEIKTLEDFSKAKDYRERSLLSDLSIPTGDFLRHSVSNYELSTSATDVQPARPTVEVLRQVQSFRFSDNDKGIFGPSRGLDCHPTEKLLTAISTPGVVTERAEVKRSPSLAKNQKRSFSICQSLSTRDLRDALPNRGLSISELDLEMVCKKEKERLELDQLRRNRSFSSSSNSKKANKSKTPLGKGFSEKKDAAKNTPPEILVALSPIFPRLGELSKRRLSGVSDATSSNSKVESSESLPGLKPFLGSKPLIFFTPPVSDTEEPLVSQSSNLAENESSEGSGLPNISSVLLRQGKEITEDRKLEERQISQTNEEETEVSHVTTKWFQEQLQQENHRQREQLQHSEENRDTNEEEKRQRLVYKVPLKKKQEPFRTYNSSETDDATYYAVATYEASGIGEVTGLEGDKVEVLAEDSSGWWMVRIDDRVGWFPSNFLLPAEQPEEEEEDGQHSVESDVDKENDDGDEDEDDEDDAGRNETWDEGKSKVWIHPVPRPTPHTNVYHQKREAAIRLPMLDHKSRCSLGAFDENCATTRPSPRARPKSSTDSSSSDESESLTYERKRNRSQTGAERVAISRNFQKDSIGRSQRWSQRFKAMGCVGPSPRMPYFHHENDTVRRNVSSYDSGFLEEDGISVIRNMRNSVDSAFLPSAREGHYPNSTASRRSCSQDNEYNMKSYSKFRTRGRPSNRPYAYESTDDEVFSVMGNHMANENSSSDDLSAFNTYTSQDRKGRKRLNPRNSVVYNASNSHYKWNRRQIYQATASYQATTDSMIDLFEGDIVQVIRKSKGGWWLVEIHDELGWAPSNFLEPIMRCGKKTWAW</sequence>
<feature type="region of interest" description="Disordered" evidence="4">
    <location>
        <begin position="643"/>
        <end position="677"/>
    </location>
</feature>
<gene>
    <name evidence="6" type="ORF">pdam_00002151</name>
</gene>
<feature type="compositionally biased region" description="Basic and acidic residues" evidence="4">
    <location>
        <begin position="930"/>
        <end position="939"/>
    </location>
</feature>
<feature type="region of interest" description="Disordered" evidence="4">
    <location>
        <begin position="1129"/>
        <end position="1148"/>
    </location>
</feature>
<dbReference type="Gene3D" id="2.30.30.40">
    <property type="entry name" value="SH3 Domains"/>
    <property type="match status" value="4"/>
</dbReference>
<evidence type="ECO:0000256" key="4">
    <source>
        <dbReference type="SAM" id="MobiDB-lite"/>
    </source>
</evidence>
<dbReference type="Pfam" id="PF00018">
    <property type="entry name" value="SH3_1"/>
    <property type="match status" value="4"/>
</dbReference>
<evidence type="ECO:0000313" key="6">
    <source>
        <dbReference type="EMBL" id="RMX47427.1"/>
    </source>
</evidence>
<feature type="region of interest" description="Disordered" evidence="4">
    <location>
        <begin position="301"/>
        <end position="333"/>
    </location>
</feature>
<name>A0A3M6U1E1_POCDA</name>
<evidence type="ECO:0000313" key="7">
    <source>
        <dbReference type="Proteomes" id="UP000275408"/>
    </source>
</evidence>
<proteinExistence type="predicted"/>
<evidence type="ECO:0000256" key="1">
    <source>
        <dbReference type="ARBA" id="ARBA00022443"/>
    </source>
</evidence>
<dbReference type="GO" id="GO:0005737">
    <property type="term" value="C:cytoplasm"/>
    <property type="evidence" value="ECO:0007669"/>
    <property type="project" value="TreeGrafter"/>
</dbReference>
<feature type="region of interest" description="Disordered" evidence="4">
    <location>
        <begin position="743"/>
        <end position="770"/>
    </location>
</feature>
<keyword evidence="7" id="KW-1185">Reference proteome</keyword>
<feature type="compositionally biased region" description="Basic and acidic residues" evidence="4">
    <location>
        <begin position="955"/>
        <end position="966"/>
    </location>
</feature>
<feature type="domain" description="SH3" evidence="5">
    <location>
        <begin position="863"/>
        <end position="922"/>
    </location>
</feature>
<organism evidence="6 7">
    <name type="scientific">Pocillopora damicornis</name>
    <name type="common">Cauliflower coral</name>
    <name type="synonym">Millepora damicornis</name>
    <dbReference type="NCBI Taxonomy" id="46731"/>
    <lineage>
        <taxon>Eukaryota</taxon>
        <taxon>Metazoa</taxon>
        <taxon>Cnidaria</taxon>
        <taxon>Anthozoa</taxon>
        <taxon>Hexacorallia</taxon>
        <taxon>Scleractinia</taxon>
        <taxon>Astrocoeniina</taxon>
        <taxon>Pocilloporidae</taxon>
        <taxon>Pocillopora</taxon>
    </lineage>
</organism>
<evidence type="ECO:0000259" key="5">
    <source>
        <dbReference type="PROSITE" id="PS50002"/>
    </source>
</evidence>